<accession>A0A2H0KBV9</accession>
<sequence>MVSTSRPRPSWSLIMFFERLVMQGVESSHLNAGIHATLRGYYALMESTVAEALKPVLAYGKSDTLGLDAMPEITIVGALSEYDKFSIIITEECGVKTDDSAILNDPQLFRTVYLSDPTDRSAQLKELLKSVPEEEQKKTVGEVMQDPKTRKFWETNHGSPASITGSTSAITCLRRGVPIFAVIANYVTQQLFISCSAGNYVVDLPERFSDITLAYAQKNGRRLYFRGIDATNKDAQRRFVTFMGDPIKKKGYRENFNDSQLMTDEERERYLHYALPGGPSRALYLSDLQPEETPIGFVLANGEKIGEWVHWLPFVMFAKKIDDDSKPALQLFEICQDRPWAKEGILMSTPPSYSIFRPVDSAGKQVMINVSRFVDFPNPSMIRSTLLITPLGNGWASRIVNQYGYRSLNLHSF</sequence>
<evidence type="ECO:0000313" key="2">
    <source>
        <dbReference type="Proteomes" id="UP000229342"/>
    </source>
</evidence>
<proteinExistence type="predicted"/>
<name>A0A2H0KBV9_9BACT</name>
<dbReference type="Proteomes" id="UP000229342">
    <property type="component" value="Unassembled WGS sequence"/>
</dbReference>
<dbReference type="EMBL" id="PCVG01000032">
    <property type="protein sequence ID" value="PIQ68719.1"/>
    <property type="molecule type" value="Genomic_DNA"/>
</dbReference>
<protein>
    <submittedName>
        <fullName evidence="1">Uncharacterized protein</fullName>
    </submittedName>
</protein>
<gene>
    <name evidence="1" type="ORF">COV91_02650</name>
</gene>
<organism evidence="1 2">
    <name type="scientific">Candidatus Taylorbacteria bacterium CG11_big_fil_rev_8_21_14_0_20_46_11</name>
    <dbReference type="NCBI Taxonomy" id="1975025"/>
    <lineage>
        <taxon>Bacteria</taxon>
        <taxon>Candidatus Tayloriibacteriota</taxon>
    </lineage>
</organism>
<reference evidence="1 2" key="1">
    <citation type="submission" date="2017-09" db="EMBL/GenBank/DDBJ databases">
        <title>Depth-based differentiation of microbial function through sediment-hosted aquifers and enrichment of novel symbionts in the deep terrestrial subsurface.</title>
        <authorList>
            <person name="Probst A.J."/>
            <person name="Ladd B."/>
            <person name="Jarett J.K."/>
            <person name="Geller-Mcgrath D.E."/>
            <person name="Sieber C.M."/>
            <person name="Emerson J.B."/>
            <person name="Anantharaman K."/>
            <person name="Thomas B.C."/>
            <person name="Malmstrom R."/>
            <person name="Stieglmeier M."/>
            <person name="Klingl A."/>
            <person name="Woyke T."/>
            <person name="Ryan C.M."/>
            <person name="Banfield J.F."/>
        </authorList>
    </citation>
    <scope>NUCLEOTIDE SEQUENCE [LARGE SCALE GENOMIC DNA]</scope>
    <source>
        <strain evidence="1">CG11_big_fil_rev_8_21_14_0_20_46_11</strain>
    </source>
</reference>
<evidence type="ECO:0000313" key="1">
    <source>
        <dbReference type="EMBL" id="PIQ68719.1"/>
    </source>
</evidence>
<comment type="caution">
    <text evidence="1">The sequence shown here is derived from an EMBL/GenBank/DDBJ whole genome shotgun (WGS) entry which is preliminary data.</text>
</comment>
<dbReference type="AlphaFoldDB" id="A0A2H0KBV9"/>